<comment type="caution">
    <text evidence="2">The sequence shown here is derived from an EMBL/GenBank/DDBJ whole genome shotgun (WGS) entry which is preliminary data.</text>
</comment>
<evidence type="ECO:0000256" key="1">
    <source>
        <dbReference type="SAM" id="Phobius"/>
    </source>
</evidence>
<proteinExistence type="predicted"/>
<keyword evidence="1" id="KW-1133">Transmembrane helix</keyword>
<dbReference type="RefSeq" id="WP_119118082.1">
    <property type="nucleotide sequence ID" value="NZ_QWVS01000032.1"/>
</dbReference>
<feature type="transmembrane region" description="Helical" evidence="1">
    <location>
        <begin position="60"/>
        <end position="80"/>
    </location>
</feature>
<dbReference type="EMBL" id="QWVS01000032">
    <property type="protein sequence ID" value="RID83700.1"/>
    <property type="molecule type" value="Genomic_DNA"/>
</dbReference>
<keyword evidence="1" id="KW-0812">Transmembrane</keyword>
<evidence type="ECO:0000313" key="2">
    <source>
        <dbReference type="EMBL" id="RID83700.1"/>
    </source>
</evidence>
<feature type="transmembrane region" description="Helical" evidence="1">
    <location>
        <begin position="86"/>
        <end position="104"/>
    </location>
</feature>
<keyword evidence="1" id="KW-0472">Membrane</keyword>
<gene>
    <name evidence="2" type="ORF">D1953_15490</name>
</gene>
<feature type="transmembrane region" description="Helical" evidence="1">
    <location>
        <begin position="7"/>
        <end position="26"/>
    </location>
</feature>
<dbReference type="AlphaFoldDB" id="A0A398B715"/>
<sequence>MKHIKALAIKFISSLVLLYIILGVAFDMSFGNVFLITLILGIVSYLIGDLFILPKTNNTIATIADFGLAFLLIWLIGDSITYGDDIVTAAFASAVGVALFEYFFHKYMDNQILIKEDDNRISTLRYQTEASEELTPRIPNRKYEDEDEL</sequence>
<dbReference type="Proteomes" id="UP000266016">
    <property type="component" value="Unassembled WGS sequence"/>
</dbReference>
<reference evidence="2 3" key="1">
    <citation type="submission" date="2018-08" db="EMBL/GenBank/DDBJ databases">
        <title>Bacillus jemisoniae sp. nov., Bacillus chryseoplanitiae sp. nov., Bacillus resnikiae sp. nov., and Bacillus frankliniae sp. nov., isolated from Viking spacecraft and associated surfaces.</title>
        <authorList>
            <person name="Seuylemezian A."/>
            <person name="Vaishampayan P."/>
        </authorList>
    </citation>
    <scope>NUCLEOTIDE SEQUENCE [LARGE SCALE GENOMIC DNA]</scope>
    <source>
        <strain evidence="2 3">MA001</strain>
    </source>
</reference>
<protein>
    <submittedName>
        <fullName evidence="2">DUF2512 family protein</fullName>
    </submittedName>
</protein>
<evidence type="ECO:0000313" key="3">
    <source>
        <dbReference type="Proteomes" id="UP000266016"/>
    </source>
</evidence>
<keyword evidence="3" id="KW-1185">Reference proteome</keyword>
<name>A0A398B715_9BACI</name>
<feature type="transmembrane region" description="Helical" evidence="1">
    <location>
        <begin position="32"/>
        <end position="53"/>
    </location>
</feature>
<dbReference type="InterPro" id="IPR019649">
    <property type="entry name" value="DUF2512"/>
</dbReference>
<dbReference type="Pfam" id="PF10710">
    <property type="entry name" value="DUF2512"/>
    <property type="match status" value="1"/>
</dbReference>
<accession>A0A398B715</accession>
<organism evidence="2 3">
    <name type="scientific">Peribacillus asahii</name>
    <dbReference type="NCBI Taxonomy" id="228899"/>
    <lineage>
        <taxon>Bacteria</taxon>
        <taxon>Bacillati</taxon>
        <taxon>Bacillota</taxon>
        <taxon>Bacilli</taxon>
        <taxon>Bacillales</taxon>
        <taxon>Bacillaceae</taxon>
        <taxon>Peribacillus</taxon>
    </lineage>
</organism>